<comment type="caution">
    <text evidence="3">The sequence shown here is derived from an EMBL/GenBank/DDBJ whole genome shotgun (WGS) entry which is preliminary data.</text>
</comment>
<dbReference type="CDD" id="cd01610">
    <property type="entry name" value="PAP2_like"/>
    <property type="match status" value="1"/>
</dbReference>
<dbReference type="EMBL" id="CASHTH010002050">
    <property type="protein sequence ID" value="CAI8024077.1"/>
    <property type="molecule type" value="Genomic_DNA"/>
</dbReference>
<proteinExistence type="predicted"/>
<feature type="transmembrane region" description="Helical" evidence="1">
    <location>
        <begin position="150"/>
        <end position="173"/>
    </location>
</feature>
<feature type="transmembrane region" description="Helical" evidence="1">
    <location>
        <begin position="267"/>
        <end position="286"/>
    </location>
</feature>
<evidence type="ECO:0000313" key="4">
    <source>
        <dbReference type="Proteomes" id="UP001174909"/>
    </source>
</evidence>
<accession>A0AA35S8A4</accession>
<sequence>MWLLFLPVSSFLEWKTGQLEGNKSKSVIMRTLRIVWQQRLTIFFISMMVLLMFVFDADLTCVIRYTMKGQPCWPVLIPASSRPQLPYPLQHAWIKSWHKLFHGYSPGMVAEFIQNLGRGLGEVPSLLPTLIGVYLVTLFIVPSKQKILRLTIFACVAGIVLGGVLSGTLKILIHRYRPNAYGDPYQWTGPSTTVVNHLAFSKLDLSFPAGHTSVTSAVATCLYLGLLESHDRAPLTWRVCVVILLYMFPVAVLVSRVGDCYHWNSDATFGMLLGCIIGLTASKLLFQDNHHSKKEPIIV</sequence>
<keyword evidence="1" id="KW-0472">Membrane</keyword>
<organism evidence="3 4">
    <name type="scientific">Geodia barretti</name>
    <name type="common">Barrett's horny sponge</name>
    <dbReference type="NCBI Taxonomy" id="519541"/>
    <lineage>
        <taxon>Eukaryota</taxon>
        <taxon>Metazoa</taxon>
        <taxon>Porifera</taxon>
        <taxon>Demospongiae</taxon>
        <taxon>Heteroscleromorpha</taxon>
        <taxon>Tetractinellida</taxon>
        <taxon>Astrophorina</taxon>
        <taxon>Geodiidae</taxon>
        <taxon>Geodia</taxon>
    </lineage>
</organism>
<dbReference type="InterPro" id="IPR036938">
    <property type="entry name" value="PAP2/HPO_sf"/>
</dbReference>
<evidence type="ECO:0000256" key="1">
    <source>
        <dbReference type="SAM" id="Phobius"/>
    </source>
</evidence>
<name>A0AA35S8A4_GEOBA</name>
<reference evidence="3" key="1">
    <citation type="submission" date="2023-03" db="EMBL/GenBank/DDBJ databases">
        <authorList>
            <person name="Steffen K."/>
            <person name="Cardenas P."/>
        </authorList>
    </citation>
    <scope>NUCLEOTIDE SEQUENCE</scope>
</reference>
<protein>
    <recommendedName>
        <fullName evidence="2">Phosphatidic acid phosphatase type 2/haloperoxidase domain-containing protein</fullName>
    </recommendedName>
</protein>
<feature type="transmembrane region" description="Helical" evidence="1">
    <location>
        <begin position="40"/>
        <end position="65"/>
    </location>
</feature>
<keyword evidence="4" id="KW-1185">Reference proteome</keyword>
<dbReference type="SUPFAM" id="SSF48317">
    <property type="entry name" value="Acid phosphatase/Vanadium-dependent haloperoxidase"/>
    <property type="match status" value="1"/>
</dbReference>
<gene>
    <name evidence="3" type="ORF">GBAR_LOCUS14022</name>
</gene>
<dbReference type="SMART" id="SM00014">
    <property type="entry name" value="acidPPc"/>
    <property type="match status" value="1"/>
</dbReference>
<dbReference type="InterPro" id="IPR000326">
    <property type="entry name" value="PAP2/HPO"/>
</dbReference>
<feature type="transmembrane region" description="Helical" evidence="1">
    <location>
        <begin position="235"/>
        <end position="255"/>
    </location>
</feature>
<feature type="transmembrane region" description="Helical" evidence="1">
    <location>
        <begin position="125"/>
        <end position="143"/>
    </location>
</feature>
<dbReference type="Pfam" id="PF01569">
    <property type="entry name" value="PAP2"/>
    <property type="match status" value="1"/>
</dbReference>
<dbReference type="Gene3D" id="1.20.144.10">
    <property type="entry name" value="Phosphatidic acid phosphatase type 2/haloperoxidase"/>
    <property type="match status" value="1"/>
</dbReference>
<dbReference type="AlphaFoldDB" id="A0AA35S8A4"/>
<evidence type="ECO:0000313" key="3">
    <source>
        <dbReference type="EMBL" id="CAI8024077.1"/>
    </source>
</evidence>
<feature type="domain" description="Phosphatidic acid phosphatase type 2/haloperoxidase" evidence="2">
    <location>
        <begin position="148"/>
        <end position="282"/>
    </location>
</feature>
<keyword evidence="1" id="KW-1133">Transmembrane helix</keyword>
<dbReference type="Proteomes" id="UP001174909">
    <property type="component" value="Unassembled WGS sequence"/>
</dbReference>
<evidence type="ECO:0000259" key="2">
    <source>
        <dbReference type="SMART" id="SM00014"/>
    </source>
</evidence>
<keyword evidence="1" id="KW-0812">Transmembrane</keyword>